<protein>
    <submittedName>
        <fullName evidence="1">ABC transporter substrate-binding protein</fullName>
    </submittedName>
</protein>
<gene>
    <name evidence="1" type="ORF">BC008_01275</name>
</gene>
<dbReference type="PANTHER" id="PTHR43649:SF12">
    <property type="entry name" value="DIACETYLCHITOBIOSE BINDING PROTEIN DASA"/>
    <property type="match status" value="1"/>
</dbReference>
<dbReference type="Gene3D" id="3.40.190.10">
    <property type="entry name" value="Periplasmic binding protein-like II"/>
    <property type="match status" value="1"/>
</dbReference>
<evidence type="ECO:0000313" key="1">
    <source>
        <dbReference type="EMBL" id="KST68526.1"/>
    </source>
</evidence>
<dbReference type="OrthoDB" id="8871943at2"/>
<dbReference type="SUPFAM" id="SSF53850">
    <property type="entry name" value="Periplasmic binding protein-like II"/>
    <property type="match status" value="1"/>
</dbReference>
<dbReference type="Pfam" id="PF13416">
    <property type="entry name" value="SBP_bac_8"/>
    <property type="match status" value="1"/>
</dbReference>
<dbReference type="Proteomes" id="UP000053372">
    <property type="component" value="Unassembled WGS sequence"/>
</dbReference>
<dbReference type="PANTHER" id="PTHR43649">
    <property type="entry name" value="ARABINOSE-BINDING PROTEIN-RELATED"/>
    <property type="match status" value="1"/>
</dbReference>
<proteinExistence type="predicted"/>
<dbReference type="InterPro" id="IPR006059">
    <property type="entry name" value="SBP"/>
</dbReference>
<evidence type="ECO:0000313" key="2">
    <source>
        <dbReference type="Proteomes" id="UP000053372"/>
    </source>
</evidence>
<accession>A0A0V7ZVM6</accession>
<name>A0A0V7ZVM6_9CYAN</name>
<organism evidence="1 2">
    <name type="scientific">Mastigocoleus testarum BC008</name>
    <dbReference type="NCBI Taxonomy" id="371196"/>
    <lineage>
        <taxon>Bacteria</taxon>
        <taxon>Bacillati</taxon>
        <taxon>Cyanobacteriota</taxon>
        <taxon>Cyanophyceae</taxon>
        <taxon>Nostocales</taxon>
        <taxon>Hapalosiphonaceae</taxon>
        <taxon>Mastigocoleus</taxon>
    </lineage>
</organism>
<keyword evidence="2" id="KW-1185">Reference proteome</keyword>
<comment type="caution">
    <text evidence="1">The sequence shown here is derived from an EMBL/GenBank/DDBJ whole genome shotgun (WGS) entry which is preliminary data.</text>
</comment>
<reference evidence="1 2" key="1">
    <citation type="journal article" date="2015" name="Genome Announc.">
        <title>Draft Genome of the Euendolithic (true boring) Cyanobacterium Mastigocoleus testarum strain BC008.</title>
        <authorList>
            <person name="Guida B.S."/>
            <person name="Garcia-Pichel F."/>
        </authorList>
    </citation>
    <scope>NUCLEOTIDE SEQUENCE [LARGE SCALE GENOMIC DNA]</scope>
    <source>
        <strain evidence="1 2">BC008</strain>
    </source>
</reference>
<dbReference type="InterPro" id="IPR050490">
    <property type="entry name" value="Bact_solute-bd_prot1"/>
</dbReference>
<dbReference type="RefSeq" id="WP_027845759.1">
    <property type="nucleotide sequence ID" value="NZ_LMTZ01000058.1"/>
</dbReference>
<dbReference type="EMBL" id="LMTZ01000058">
    <property type="protein sequence ID" value="KST68526.1"/>
    <property type="molecule type" value="Genomic_DNA"/>
</dbReference>
<sequence length="461" mass="53520">MLRKYVLTILFILTLLLAIFNSQTFEPTSELAYSDHPLTIWWNQGYFATEDKSIKKIVADWSEKSHIPVKLEIISENDIHKLAFTAIEAGNPPDILFSMRTDFELTQSWAWEGKLADVSDVVEPLQDIYDPVALRSAYVYNQKSKKFSYYAVPFKQSSVHLHYWRSLLNEAGFKSLDIPHEWDAFWDFWKQVQKKLEANGKQVYALALPMGTEATSDTFYGFEQFLEAYNVKILNEKGQLQLDVPEVRQGLIKVLEWVTNFYKDGYVPPKSVNWRPSDNNIEFLNQNAVVVENTTMSIPASQKTDKEIYFQQMGTIEFPKKPDGQKMKSLVAFKQLVLFAESKHEKAAKDFLSYFIQPEILKTYFNNAAGRWYPVMPILWQDPFWSNSADPHVFVAAKQLKENFTRPLNKVSNPAYSEVHRKNIWGQTMKRIVIDGLSPEAAADEAIEKIKDIFFWWQNIN</sequence>
<dbReference type="AlphaFoldDB" id="A0A0V7ZVM6"/>